<dbReference type="InterPro" id="IPR000182">
    <property type="entry name" value="GNAT_dom"/>
</dbReference>
<dbReference type="Pfam" id="PF00583">
    <property type="entry name" value="Acetyltransf_1"/>
    <property type="match status" value="1"/>
</dbReference>
<dbReference type="EMBL" id="BJFL01000076">
    <property type="protein sequence ID" value="GDY33991.1"/>
    <property type="molecule type" value="Genomic_DNA"/>
</dbReference>
<dbReference type="InterPro" id="IPR016181">
    <property type="entry name" value="Acyl_CoA_acyltransferase"/>
</dbReference>
<proteinExistence type="predicted"/>
<feature type="domain" description="N-acetyltransferase" evidence="1">
    <location>
        <begin position="138"/>
        <end position="294"/>
    </location>
</feature>
<accession>A0A4D4JBG0</accession>
<reference evidence="3" key="1">
    <citation type="submission" date="2019-04" db="EMBL/GenBank/DDBJ databases">
        <title>Draft genome sequence of Pseudonocardiaceae bacterium SL3-2-4.</title>
        <authorList>
            <person name="Ningsih F."/>
            <person name="Yokota A."/>
            <person name="Sakai Y."/>
            <person name="Nanatani K."/>
            <person name="Yabe S."/>
            <person name="Oetari A."/>
            <person name="Sjamsuridzal W."/>
        </authorList>
    </citation>
    <scope>NUCLEOTIDE SEQUENCE [LARGE SCALE GENOMIC DNA]</scope>
    <source>
        <strain evidence="3">SL3-2-4</strain>
    </source>
</reference>
<dbReference type="OrthoDB" id="7942268at2"/>
<dbReference type="CDD" id="cd04301">
    <property type="entry name" value="NAT_SF"/>
    <property type="match status" value="1"/>
</dbReference>
<protein>
    <recommendedName>
        <fullName evidence="1">N-acetyltransferase domain-containing protein</fullName>
    </recommendedName>
</protein>
<evidence type="ECO:0000259" key="1">
    <source>
        <dbReference type="PROSITE" id="PS51186"/>
    </source>
</evidence>
<evidence type="ECO:0000313" key="2">
    <source>
        <dbReference type="EMBL" id="GDY33991.1"/>
    </source>
</evidence>
<dbReference type="PROSITE" id="PS51186">
    <property type="entry name" value="GNAT"/>
    <property type="match status" value="1"/>
</dbReference>
<keyword evidence="3" id="KW-1185">Reference proteome</keyword>
<dbReference type="Gene3D" id="3.40.630.30">
    <property type="match status" value="1"/>
</dbReference>
<dbReference type="GO" id="GO:0016747">
    <property type="term" value="F:acyltransferase activity, transferring groups other than amino-acyl groups"/>
    <property type="evidence" value="ECO:0007669"/>
    <property type="project" value="InterPro"/>
</dbReference>
<gene>
    <name evidence="2" type="ORF">GTS_56240</name>
</gene>
<dbReference type="SUPFAM" id="SSF55729">
    <property type="entry name" value="Acyl-CoA N-acyltransferases (Nat)"/>
    <property type="match status" value="1"/>
</dbReference>
<evidence type="ECO:0000313" key="3">
    <source>
        <dbReference type="Proteomes" id="UP000298860"/>
    </source>
</evidence>
<name>A0A4D4JBG0_9PSEU</name>
<sequence>MALTRSALTPRGFDAQDAAAVLDVINADRLPGQPMCTEAMLSEAVAGRSPVDSGWWAELDRLAVDVLRDGQGHIRGAVSYAHRARDGAGVILWLHGREEPVVVDALLDHAMGRLGDTASVTAFEFAGALAVGLEGLPVRHRPATRRALLARGFVEADLWRYMRRELPATDLPRDQRTQAAHVEADPENPGWRVEVRDADGTLLGDAQVSVAAPGVGVLWWIGVEPPHRGKGLAWPLLGSALEVLHEHGAQEVILFVDDDAPPDDPERGRGAANALYDRAGFTEIDRLCSYRRTP</sequence>
<dbReference type="AlphaFoldDB" id="A0A4D4JBG0"/>
<organism evidence="2 3">
    <name type="scientific">Gandjariella thermophila</name>
    <dbReference type="NCBI Taxonomy" id="1931992"/>
    <lineage>
        <taxon>Bacteria</taxon>
        <taxon>Bacillati</taxon>
        <taxon>Actinomycetota</taxon>
        <taxon>Actinomycetes</taxon>
        <taxon>Pseudonocardiales</taxon>
        <taxon>Pseudonocardiaceae</taxon>
        <taxon>Gandjariella</taxon>
    </lineage>
</organism>
<dbReference type="Proteomes" id="UP000298860">
    <property type="component" value="Unassembled WGS sequence"/>
</dbReference>
<comment type="caution">
    <text evidence="2">The sequence shown here is derived from an EMBL/GenBank/DDBJ whole genome shotgun (WGS) entry which is preliminary data.</text>
</comment>